<dbReference type="PRINTS" id="PR00081">
    <property type="entry name" value="GDHRDH"/>
</dbReference>
<proteinExistence type="inferred from homology"/>
<reference evidence="2" key="1">
    <citation type="submission" date="2020-02" db="EMBL/GenBank/DDBJ databases">
        <authorList>
            <person name="Meier V. D."/>
        </authorList>
    </citation>
    <scope>NUCLEOTIDE SEQUENCE</scope>
    <source>
        <strain evidence="2">AVDCRST_MAG79</strain>
    </source>
</reference>
<dbReference type="Gene3D" id="3.40.50.720">
    <property type="entry name" value="NAD(P)-binding Rossmann-like Domain"/>
    <property type="match status" value="1"/>
</dbReference>
<dbReference type="SUPFAM" id="SSF51735">
    <property type="entry name" value="NAD(P)-binding Rossmann-fold domains"/>
    <property type="match status" value="1"/>
</dbReference>
<dbReference type="EMBL" id="CADCWC010000019">
    <property type="protein sequence ID" value="CAA9519601.1"/>
    <property type="molecule type" value="Genomic_DNA"/>
</dbReference>
<dbReference type="InterPro" id="IPR002347">
    <property type="entry name" value="SDR_fam"/>
</dbReference>
<dbReference type="PROSITE" id="PS00061">
    <property type="entry name" value="ADH_SHORT"/>
    <property type="match status" value="1"/>
</dbReference>
<dbReference type="Pfam" id="PF13561">
    <property type="entry name" value="adh_short_C2"/>
    <property type="match status" value="1"/>
</dbReference>
<comment type="similarity">
    <text evidence="1">Belongs to the short-chain dehydrogenases/reductases (SDR) family.</text>
</comment>
<sequence>MRWPEEESDGIARITADVGDPASLADAFERLDAAALGSVTKLVCAAGIQQRAPTLELSREQWDRMLSVHLFGAMEACRLAAARMTEGGAIVLFSSVAEFFGWPERVAYAVAKAGISALSRSLAVEWAPQSIRVNAIAPGYVETPMIVAARDRGELPDDPARQHALGRMAAPEEIARPVRFLLSDDASFVTGETLVADGGYRVFRGR</sequence>
<dbReference type="AlphaFoldDB" id="A0A6J4TBR2"/>
<gene>
    <name evidence="2" type="ORF">AVDCRST_MAG79-114</name>
</gene>
<evidence type="ECO:0000256" key="1">
    <source>
        <dbReference type="ARBA" id="ARBA00006484"/>
    </source>
</evidence>
<accession>A0A6J4TBR2</accession>
<dbReference type="PANTHER" id="PTHR42760">
    <property type="entry name" value="SHORT-CHAIN DEHYDROGENASES/REDUCTASES FAMILY MEMBER"/>
    <property type="match status" value="1"/>
</dbReference>
<dbReference type="PRINTS" id="PR00080">
    <property type="entry name" value="SDRFAMILY"/>
</dbReference>
<dbReference type="CDD" id="cd05233">
    <property type="entry name" value="SDR_c"/>
    <property type="match status" value="1"/>
</dbReference>
<name>A0A6J4TBR2_9ACTN</name>
<protein>
    <submittedName>
        <fullName evidence="2">3-oxoacyl-[acyl-carrier protein] reductase</fullName>
        <ecNumber evidence="2">1.1.1.100</ecNumber>
    </submittedName>
</protein>
<dbReference type="GO" id="GO:0004316">
    <property type="term" value="F:3-oxoacyl-[acyl-carrier-protein] reductase (NADPH) activity"/>
    <property type="evidence" value="ECO:0007669"/>
    <property type="project" value="UniProtKB-EC"/>
</dbReference>
<dbReference type="EC" id="1.1.1.100" evidence="2"/>
<keyword evidence="2" id="KW-0560">Oxidoreductase</keyword>
<organism evidence="2">
    <name type="scientific">uncultured Thermoleophilia bacterium</name>
    <dbReference type="NCBI Taxonomy" id="1497501"/>
    <lineage>
        <taxon>Bacteria</taxon>
        <taxon>Bacillati</taxon>
        <taxon>Actinomycetota</taxon>
        <taxon>Thermoleophilia</taxon>
        <taxon>environmental samples</taxon>
    </lineage>
</organism>
<dbReference type="InterPro" id="IPR020904">
    <property type="entry name" value="Sc_DH/Rdtase_CS"/>
</dbReference>
<dbReference type="InterPro" id="IPR036291">
    <property type="entry name" value="NAD(P)-bd_dom_sf"/>
</dbReference>
<evidence type="ECO:0000313" key="2">
    <source>
        <dbReference type="EMBL" id="CAA9519601.1"/>
    </source>
</evidence>